<dbReference type="RefSeq" id="WP_089873587.1">
    <property type="nucleotide sequence ID" value="NZ_FNBH01000002.1"/>
</dbReference>
<dbReference type="OrthoDB" id="595476at2"/>
<dbReference type="AlphaFoldDB" id="A0A1G7PNT9"/>
<dbReference type="InterPro" id="IPR035093">
    <property type="entry name" value="RelE/ParE_toxin_dom_sf"/>
</dbReference>
<proteinExistence type="predicted"/>
<protein>
    <recommendedName>
        <fullName evidence="3">Type II toxin-antitoxin system RelE/ParE family toxin</fullName>
    </recommendedName>
</protein>
<dbReference type="Proteomes" id="UP000199203">
    <property type="component" value="Unassembled WGS sequence"/>
</dbReference>
<evidence type="ECO:0000313" key="1">
    <source>
        <dbReference type="EMBL" id="SDF87070.1"/>
    </source>
</evidence>
<keyword evidence="2" id="KW-1185">Reference proteome</keyword>
<dbReference type="EMBL" id="FNBH01000002">
    <property type="protein sequence ID" value="SDF87070.1"/>
    <property type="molecule type" value="Genomic_DNA"/>
</dbReference>
<dbReference type="STRING" id="454006.SAMN05421825_2335"/>
<gene>
    <name evidence="1" type="ORF">SAMN05421825_2335</name>
</gene>
<accession>A0A1G7PNT9</accession>
<evidence type="ECO:0008006" key="3">
    <source>
        <dbReference type="Google" id="ProtNLM"/>
    </source>
</evidence>
<name>A0A1G7PNT9_9FLAO</name>
<dbReference type="Gene3D" id="3.30.2310.20">
    <property type="entry name" value="RelE-like"/>
    <property type="match status" value="1"/>
</dbReference>
<organism evidence="1 2">
    <name type="scientific">Epilithonimonas hungarica</name>
    <dbReference type="NCBI Taxonomy" id="454006"/>
    <lineage>
        <taxon>Bacteria</taxon>
        <taxon>Pseudomonadati</taxon>
        <taxon>Bacteroidota</taxon>
        <taxon>Flavobacteriia</taxon>
        <taxon>Flavobacteriales</taxon>
        <taxon>Weeksellaceae</taxon>
        <taxon>Chryseobacterium group</taxon>
        <taxon>Epilithonimonas</taxon>
    </lineage>
</organism>
<reference evidence="2" key="1">
    <citation type="submission" date="2016-10" db="EMBL/GenBank/DDBJ databases">
        <authorList>
            <person name="Varghese N."/>
            <person name="Submissions S."/>
        </authorList>
    </citation>
    <scope>NUCLEOTIDE SEQUENCE [LARGE SCALE GENOMIC DNA]</scope>
    <source>
        <strain evidence="2">DSM 19684</strain>
    </source>
</reference>
<evidence type="ECO:0000313" key="2">
    <source>
        <dbReference type="Proteomes" id="UP000199203"/>
    </source>
</evidence>
<sequence>MFRVSVLKSAKADLKEACDFYGDTSIDLKKRFLSNFNDTINQLKEIPYFQIRYGEFRLRQVKNFPVMIHYIIIEEQKRVKVFGIRFAKSDPENYPSI</sequence>